<reference evidence="2" key="1">
    <citation type="submission" date="2021-01" db="EMBL/GenBank/DDBJ databases">
        <authorList>
            <person name="Bezrukov I."/>
        </authorList>
    </citation>
    <scope>NUCLEOTIDE SEQUENCE</scope>
</reference>
<keyword evidence="3" id="KW-1185">Reference proteome</keyword>
<protein>
    <recommendedName>
        <fullName evidence="1">NYN domain-containing protein</fullName>
    </recommendedName>
</protein>
<feature type="domain" description="NYN" evidence="1">
    <location>
        <begin position="276"/>
        <end position="396"/>
    </location>
</feature>
<organism evidence="2 3">
    <name type="scientific">Arabidopsis arenosa</name>
    <name type="common">Sand rock-cress</name>
    <name type="synonym">Cardaminopsis arenosa</name>
    <dbReference type="NCBI Taxonomy" id="38785"/>
    <lineage>
        <taxon>Eukaryota</taxon>
        <taxon>Viridiplantae</taxon>
        <taxon>Streptophyta</taxon>
        <taxon>Embryophyta</taxon>
        <taxon>Tracheophyta</taxon>
        <taxon>Spermatophyta</taxon>
        <taxon>Magnoliopsida</taxon>
        <taxon>eudicotyledons</taxon>
        <taxon>Gunneridae</taxon>
        <taxon>Pentapetalae</taxon>
        <taxon>rosids</taxon>
        <taxon>malvids</taxon>
        <taxon>Brassicales</taxon>
        <taxon>Brassicaceae</taxon>
        <taxon>Camelineae</taxon>
        <taxon>Arabidopsis</taxon>
    </lineage>
</organism>
<dbReference type="CDD" id="cd10910">
    <property type="entry name" value="PIN_limkain_b1_N_like"/>
    <property type="match status" value="1"/>
</dbReference>
<dbReference type="GO" id="GO:0004540">
    <property type="term" value="F:RNA nuclease activity"/>
    <property type="evidence" value="ECO:0007669"/>
    <property type="project" value="InterPro"/>
</dbReference>
<feature type="domain" description="NYN" evidence="1">
    <location>
        <begin position="12"/>
        <end position="142"/>
    </location>
</feature>
<proteinExistence type="predicted"/>
<evidence type="ECO:0000313" key="3">
    <source>
        <dbReference type="Proteomes" id="UP000682877"/>
    </source>
</evidence>
<dbReference type="Pfam" id="PF01936">
    <property type="entry name" value="NYN"/>
    <property type="match status" value="2"/>
</dbReference>
<dbReference type="AlphaFoldDB" id="A0A8S2AIA0"/>
<accession>A0A8S2AIA0</accession>
<dbReference type="InterPro" id="IPR024768">
    <property type="entry name" value="Marf1"/>
</dbReference>
<name>A0A8S2AIA0_ARAAE</name>
<evidence type="ECO:0000313" key="2">
    <source>
        <dbReference type="EMBL" id="CAE6075763.1"/>
    </source>
</evidence>
<gene>
    <name evidence="2" type="ORF">AARE701A_LOCUS13048</name>
</gene>
<sequence>MFRPSKKDQEAKTTLLWDIEDRPRPDHIQFGDIPTHFMTLLKESVSFHGPLSISAYGDAQRLIGNPRPNGIEFNQVPSGDRDGRLHKILVDSLLWVIDNLDQPSNLVLVVGNIAEDSDFVKSLTTLKKKNCLVVSQTANTKLIQRDAWKTVLGRESRMANNFIVKSGRPKASSPSLASTSSSSLASDSLEDMVTLAYFGTLFENKRAEEYRTNMWVKKCEREACGTHTKFDLSSISKFWSSLITPTESSSSHKDALDSCLNRAKQFASDCKKSMTIVMWDWENCNVPAYCDPEELLGNIKTALCNLGYTGDIVMRGYGDDKVLKDGYFDKLALSGIRMTHVPPGKDASDKRLLNSIYFWGFDNPAPCNILFITSDGNFATATIQFKAAGYNTMIAHLNKRQTRSKNSHHLGR</sequence>
<dbReference type="InterPro" id="IPR021139">
    <property type="entry name" value="NYN"/>
</dbReference>
<dbReference type="GO" id="GO:0005777">
    <property type="term" value="C:peroxisome"/>
    <property type="evidence" value="ECO:0007669"/>
    <property type="project" value="InterPro"/>
</dbReference>
<dbReference type="EMBL" id="LR999455">
    <property type="protein sequence ID" value="CAE6075763.1"/>
    <property type="molecule type" value="Genomic_DNA"/>
</dbReference>
<dbReference type="PANTHER" id="PTHR14379:SF3">
    <property type="entry name" value="MEIOSIS REGULATOR AND MRNA STABILITY FACTOR 1"/>
    <property type="match status" value="1"/>
</dbReference>
<dbReference type="GO" id="GO:0010468">
    <property type="term" value="P:regulation of gene expression"/>
    <property type="evidence" value="ECO:0007669"/>
    <property type="project" value="InterPro"/>
</dbReference>
<evidence type="ECO:0000259" key="1">
    <source>
        <dbReference type="Pfam" id="PF01936"/>
    </source>
</evidence>
<dbReference type="Proteomes" id="UP000682877">
    <property type="component" value="Chromosome 5"/>
</dbReference>
<dbReference type="PANTHER" id="PTHR14379">
    <property type="entry name" value="LIMKAIN B LKAP"/>
    <property type="match status" value="1"/>
</dbReference>